<dbReference type="InterPro" id="IPR022742">
    <property type="entry name" value="Hydrolase_4"/>
</dbReference>
<dbReference type="GO" id="GO:0016020">
    <property type="term" value="C:membrane"/>
    <property type="evidence" value="ECO:0007669"/>
    <property type="project" value="TreeGrafter"/>
</dbReference>
<evidence type="ECO:0000259" key="2">
    <source>
        <dbReference type="Pfam" id="PF12146"/>
    </source>
</evidence>
<dbReference type="InterPro" id="IPR029058">
    <property type="entry name" value="AB_hydrolase_fold"/>
</dbReference>
<protein>
    <submittedName>
        <fullName evidence="3">Alpha/beta hydrolase</fullName>
    </submittedName>
</protein>
<dbReference type="Gene3D" id="3.40.50.1820">
    <property type="entry name" value="alpha/beta hydrolase"/>
    <property type="match status" value="1"/>
</dbReference>
<reference evidence="3 4" key="1">
    <citation type="submission" date="2019-02" db="EMBL/GenBank/DDBJ databases">
        <title>Draft genome sequence of Amycolatopsis sp. 8-3EHSu isolated from roots of Suaeda maritima.</title>
        <authorList>
            <person name="Duangmal K."/>
            <person name="Chantavorakit T."/>
        </authorList>
    </citation>
    <scope>NUCLEOTIDE SEQUENCE [LARGE SCALE GENOMIC DNA]</scope>
    <source>
        <strain evidence="3 4">8-3EHSu</strain>
    </source>
</reference>
<name>A0A4Q7IYH9_9PSEU</name>
<organism evidence="3 4">
    <name type="scientific">Amycolatopsis suaedae</name>
    <dbReference type="NCBI Taxonomy" id="2510978"/>
    <lineage>
        <taxon>Bacteria</taxon>
        <taxon>Bacillati</taxon>
        <taxon>Actinomycetota</taxon>
        <taxon>Actinomycetes</taxon>
        <taxon>Pseudonocardiales</taxon>
        <taxon>Pseudonocardiaceae</taxon>
        <taxon>Amycolatopsis</taxon>
    </lineage>
</organism>
<keyword evidence="3" id="KW-0378">Hydrolase</keyword>
<dbReference type="SUPFAM" id="SSF53474">
    <property type="entry name" value="alpha/beta-Hydrolases"/>
    <property type="match status" value="1"/>
</dbReference>
<keyword evidence="1" id="KW-0732">Signal</keyword>
<gene>
    <name evidence="3" type="ORF">EWH70_33425</name>
</gene>
<keyword evidence="4" id="KW-1185">Reference proteome</keyword>
<proteinExistence type="predicted"/>
<dbReference type="AlphaFoldDB" id="A0A4Q7IYH9"/>
<dbReference type="PANTHER" id="PTHR43798">
    <property type="entry name" value="MONOACYLGLYCEROL LIPASE"/>
    <property type="match status" value="1"/>
</dbReference>
<sequence length="357" mass="38059">MRLSILTLALVGVLTGASATADADGGQAQRQTLFTRTADGFTVAVREVRPARASGTPVVLLHGARVPGEASFDLPVPGGSLAADLTAAGHPVYVVDARGYGRSQRPRAMHRPPAESAPLVRSHEVVRDIDAAVDLVRRRTGASGVTLFGWATGGHWAGMYTALHPEKVGGLVLFNSLYGGTAGHPTLGHGSPYEDPDRPGRFHAEAYGGYRLSTAESLLGSWDDSIPDQDKSTWRDPAVVAAYQRAALASDPESGRHSPPAFRAPTGALADSFYLAIGHRAWDASAITAPVLILRSERDFWSRAEDVTRLTADLVDAPEVRAVTLPGATHYAHLDRPDRGRATLLTELTAFLDRRAR</sequence>
<dbReference type="Proteomes" id="UP000292003">
    <property type="component" value="Unassembled WGS sequence"/>
</dbReference>
<dbReference type="OrthoDB" id="4298576at2"/>
<evidence type="ECO:0000313" key="4">
    <source>
        <dbReference type="Proteomes" id="UP000292003"/>
    </source>
</evidence>
<dbReference type="PANTHER" id="PTHR43798:SF33">
    <property type="entry name" value="HYDROLASE, PUTATIVE (AFU_ORTHOLOGUE AFUA_2G14860)-RELATED"/>
    <property type="match status" value="1"/>
</dbReference>
<feature type="chain" id="PRO_5039143474" evidence="1">
    <location>
        <begin position="24"/>
        <end position="357"/>
    </location>
</feature>
<dbReference type="GO" id="GO:0016787">
    <property type="term" value="F:hydrolase activity"/>
    <property type="evidence" value="ECO:0007669"/>
    <property type="project" value="UniProtKB-KW"/>
</dbReference>
<accession>A0A4Q7IYH9</accession>
<feature type="domain" description="Serine aminopeptidase S33" evidence="2">
    <location>
        <begin position="81"/>
        <end position="335"/>
    </location>
</feature>
<dbReference type="Pfam" id="PF12146">
    <property type="entry name" value="Hydrolase_4"/>
    <property type="match status" value="1"/>
</dbReference>
<dbReference type="EMBL" id="SFCC01000023">
    <property type="protein sequence ID" value="RZQ59498.1"/>
    <property type="molecule type" value="Genomic_DNA"/>
</dbReference>
<evidence type="ECO:0000256" key="1">
    <source>
        <dbReference type="SAM" id="SignalP"/>
    </source>
</evidence>
<feature type="signal peptide" evidence="1">
    <location>
        <begin position="1"/>
        <end position="23"/>
    </location>
</feature>
<dbReference type="RefSeq" id="WP_130479596.1">
    <property type="nucleotide sequence ID" value="NZ_SFCC01000023.1"/>
</dbReference>
<dbReference type="InterPro" id="IPR050266">
    <property type="entry name" value="AB_hydrolase_sf"/>
</dbReference>
<evidence type="ECO:0000313" key="3">
    <source>
        <dbReference type="EMBL" id="RZQ59498.1"/>
    </source>
</evidence>
<comment type="caution">
    <text evidence="3">The sequence shown here is derived from an EMBL/GenBank/DDBJ whole genome shotgun (WGS) entry which is preliminary data.</text>
</comment>